<dbReference type="STRING" id="984487.A0A1E4SFN8"/>
<dbReference type="SMART" id="SM00721">
    <property type="entry name" value="BAR"/>
    <property type="match status" value="1"/>
</dbReference>
<name>A0A1E4SFN8_9ASCO</name>
<evidence type="ECO:0000313" key="6">
    <source>
        <dbReference type="EMBL" id="ODV78280.1"/>
    </source>
</evidence>
<dbReference type="PANTHER" id="PTHR47174:SF3">
    <property type="entry name" value="BRIDGING INTEGRATOR 3"/>
    <property type="match status" value="1"/>
</dbReference>
<dbReference type="PANTHER" id="PTHR47174">
    <property type="entry name" value="BRIDGING INTEGRATOR 3"/>
    <property type="match status" value="1"/>
</dbReference>
<dbReference type="RefSeq" id="XP_020063402.1">
    <property type="nucleotide sequence ID" value="XM_020210175.1"/>
</dbReference>
<dbReference type="EMBL" id="KV453913">
    <property type="protein sequence ID" value="ODV78280.1"/>
    <property type="molecule type" value="Genomic_DNA"/>
</dbReference>
<dbReference type="PRINTS" id="PR01251">
    <property type="entry name" value="AMPHIPHYSIN"/>
</dbReference>
<evidence type="ECO:0000256" key="3">
    <source>
        <dbReference type="ARBA" id="ARBA00023212"/>
    </source>
</evidence>
<dbReference type="SUPFAM" id="SSF103657">
    <property type="entry name" value="BAR/IMD domain-like"/>
    <property type="match status" value="1"/>
</dbReference>
<proteinExistence type="predicted"/>
<accession>A0A1E4SFN8</accession>
<protein>
    <submittedName>
        <fullName evidence="6">BAR-domain-containing protein</fullName>
    </submittedName>
</protein>
<dbReference type="GO" id="GO:0043332">
    <property type="term" value="C:mating projection tip"/>
    <property type="evidence" value="ECO:0007669"/>
    <property type="project" value="TreeGrafter"/>
</dbReference>
<keyword evidence="7" id="KW-1185">Reference proteome</keyword>
<dbReference type="Gene3D" id="1.20.1270.60">
    <property type="entry name" value="Arfaptin homology (AH) domain/BAR domain"/>
    <property type="match status" value="1"/>
</dbReference>
<dbReference type="InterPro" id="IPR027267">
    <property type="entry name" value="AH/BAR_dom_sf"/>
</dbReference>
<feature type="domain" description="BAR" evidence="5">
    <location>
        <begin position="17"/>
        <end position="249"/>
    </location>
</feature>
<dbReference type="Pfam" id="PF03114">
    <property type="entry name" value="BAR"/>
    <property type="match status" value="1"/>
</dbReference>
<evidence type="ECO:0000256" key="2">
    <source>
        <dbReference type="ARBA" id="ARBA00022490"/>
    </source>
</evidence>
<comment type="subcellular location">
    <subcellularLocation>
        <location evidence="1">Cytoplasm</location>
        <location evidence="1">Cytoskeleton</location>
    </subcellularLocation>
</comment>
<dbReference type="Proteomes" id="UP000094285">
    <property type="component" value="Unassembled WGS sequence"/>
</dbReference>
<dbReference type="GO" id="GO:0031097">
    <property type="term" value="C:medial cortex"/>
    <property type="evidence" value="ECO:0007669"/>
    <property type="project" value="TreeGrafter"/>
</dbReference>
<dbReference type="InterPro" id="IPR046982">
    <property type="entry name" value="BIN3/RVS161-like"/>
</dbReference>
<dbReference type="GO" id="GO:0051666">
    <property type="term" value="P:actin cortical patch localization"/>
    <property type="evidence" value="ECO:0007669"/>
    <property type="project" value="InterPro"/>
</dbReference>
<evidence type="ECO:0000256" key="4">
    <source>
        <dbReference type="SAM" id="MobiDB-lite"/>
    </source>
</evidence>
<dbReference type="OrthoDB" id="446293at2759"/>
<keyword evidence="3" id="KW-0206">Cytoskeleton</keyword>
<organism evidence="6 7">
    <name type="scientific">Suhomyces tanzawaensis NRRL Y-17324</name>
    <dbReference type="NCBI Taxonomy" id="984487"/>
    <lineage>
        <taxon>Eukaryota</taxon>
        <taxon>Fungi</taxon>
        <taxon>Dikarya</taxon>
        <taxon>Ascomycota</taxon>
        <taxon>Saccharomycotina</taxon>
        <taxon>Pichiomycetes</taxon>
        <taxon>Debaryomycetaceae</taxon>
        <taxon>Suhomyces</taxon>
    </lineage>
</organism>
<dbReference type="GO" id="GO:0006897">
    <property type="term" value="P:endocytosis"/>
    <property type="evidence" value="ECO:0007669"/>
    <property type="project" value="InterPro"/>
</dbReference>
<keyword evidence="2" id="KW-0963">Cytoplasm</keyword>
<dbReference type="GeneID" id="30984311"/>
<dbReference type="GO" id="GO:0008289">
    <property type="term" value="F:lipid binding"/>
    <property type="evidence" value="ECO:0007669"/>
    <property type="project" value="TreeGrafter"/>
</dbReference>
<dbReference type="GO" id="GO:0030479">
    <property type="term" value="C:actin cortical patch"/>
    <property type="evidence" value="ECO:0007669"/>
    <property type="project" value="TreeGrafter"/>
</dbReference>
<dbReference type="PROSITE" id="PS51021">
    <property type="entry name" value="BAR"/>
    <property type="match status" value="1"/>
</dbReference>
<evidence type="ECO:0000313" key="7">
    <source>
        <dbReference type="Proteomes" id="UP000094285"/>
    </source>
</evidence>
<dbReference type="InterPro" id="IPR004148">
    <property type="entry name" value="BAR_dom"/>
</dbReference>
<evidence type="ECO:0000259" key="5">
    <source>
        <dbReference type="PROSITE" id="PS51021"/>
    </source>
</evidence>
<dbReference type="GO" id="GO:1990528">
    <property type="term" value="C:Rvs161p-Rvs167p complex"/>
    <property type="evidence" value="ECO:0007669"/>
    <property type="project" value="TreeGrafter"/>
</dbReference>
<sequence>MSWIGLKKAINRAGAQVMHKTGLLEQTHDKEYEFEEKRYRAMEAASQKLHKELRHYLETLRTLTRSQVSVADALALFYGNPDDILQRLQEMNSDNITTTHELNNGVEELEPVYNQTVLNPLARFNSYFVDVNDVIKKRGRKMLDYDALRAKKHKIDRAKSSGEQESPDEDEAASDLTREADLNALALAYHVINDQLKEDLPKLINLRTPFLDPSFEAFVKIQLRFFNDNYHHLGKLQLKLDAQTKQDYMTGELENRIDRVLAKIKALNIAG</sequence>
<dbReference type="AlphaFoldDB" id="A0A1E4SFN8"/>
<gene>
    <name evidence="6" type="ORF">CANTADRAFT_53187</name>
</gene>
<reference evidence="7" key="1">
    <citation type="submission" date="2016-05" db="EMBL/GenBank/DDBJ databases">
        <title>Comparative genomics of biotechnologically important yeasts.</title>
        <authorList>
            <consortium name="DOE Joint Genome Institute"/>
            <person name="Riley R."/>
            <person name="Haridas S."/>
            <person name="Wolfe K.H."/>
            <person name="Lopes M.R."/>
            <person name="Hittinger C.T."/>
            <person name="Goker M."/>
            <person name="Salamov A."/>
            <person name="Wisecaver J."/>
            <person name="Long T.M."/>
            <person name="Aerts A.L."/>
            <person name="Barry K."/>
            <person name="Choi C."/>
            <person name="Clum A."/>
            <person name="Coughlan A.Y."/>
            <person name="Deshpande S."/>
            <person name="Douglass A.P."/>
            <person name="Hanson S.J."/>
            <person name="Klenk H.-P."/>
            <person name="Labutti K."/>
            <person name="Lapidus A."/>
            <person name="Lindquist E."/>
            <person name="Lipzen A."/>
            <person name="Meier-Kolthoff J.P."/>
            <person name="Ohm R.A."/>
            <person name="Otillar R.P."/>
            <person name="Pangilinan J."/>
            <person name="Peng Y."/>
            <person name="Rokas A."/>
            <person name="Rosa C.A."/>
            <person name="Scheuner C."/>
            <person name="Sibirny A.A."/>
            <person name="Slot J.C."/>
            <person name="Stielow J.B."/>
            <person name="Sun H."/>
            <person name="Kurtzman C.P."/>
            <person name="Blackwell M."/>
            <person name="Grigoriev I.V."/>
            <person name="Jeffries T.W."/>
        </authorList>
    </citation>
    <scope>NUCLEOTIDE SEQUENCE [LARGE SCALE GENOMIC DNA]</scope>
    <source>
        <strain evidence="7">NRRL Y-17324</strain>
    </source>
</reference>
<feature type="region of interest" description="Disordered" evidence="4">
    <location>
        <begin position="154"/>
        <end position="174"/>
    </location>
</feature>
<dbReference type="GO" id="GO:0097320">
    <property type="term" value="P:plasma membrane tubulation"/>
    <property type="evidence" value="ECO:0007669"/>
    <property type="project" value="TreeGrafter"/>
</dbReference>
<evidence type="ECO:0000256" key="1">
    <source>
        <dbReference type="ARBA" id="ARBA00004245"/>
    </source>
</evidence>